<gene>
    <name evidence="1" type="ORF">DPEC_G00083730</name>
</gene>
<proteinExistence type="predicted"/>
<comment type="caution">
    <text evidence="1">The sequence shown here is derived from an EMBL/GenBank/DDBJ whole genome shotgun (WGS) entry which is preliminary data.</text>
</comment>
<evidence type="ECO:0000313" key="1">
    <source>
        <dbReference type="EMBL" id="KAJ8008949.1"/>
    </source>
</evidence>
<reference evidence="1" key="1">
    <citation type="submission" date="2021-05" db="EMBL/GenBank/DDBJ databases">
        <authorList>
            <person name="Pan Q."/>
            <person name="Jouanno E."/>
            <person name="Zahm M."/>
            <person name="Klopp C."/>
            <person name="Cabau C."/>
            <person name="Louis A."/>
            <person name="Berthelot C."/>
            <person name="Parey E."/>
            <person name="Roest Crollius H."/>
            <person name="Montfort J."/>
            <person name="Robinson-Rechavi M."/>
            <person name="Bouchez O."/>
            <person name="Lampietro C."/>
            <person name="Lopez Roques C."/>
            <person name="Donnadieu C."/>
            <person name="Postlethwait J."/>
            <person name="Bobe J."/>
            <person name="Dillon D."/>
            <person name="Chandos A."/>
            <person name="von Hippel F."/>
            <person name="Guiguen Y."/>
        </authorList>
    </citation>
    <scope>NUCLEOTIDE SEQUENCE</scope>
    <source>
        <strain evidence="1">YG-Jan2019</strain>
    </source>
</reference>
<dbReference type="EMBL" id="CM055734">
    <property type="protein sequence ID" value="KAJ8008949.1"/>
    <property type="molecule type" value="Genomic_DNA"/>
</dbReference>
<organism evidence="1 2">
    <name type="scientific">Dallia pectoralis</name>
    <name type="common">Alaska blackfish</name>
    <dbReference type="NCBI Taxonomy" id="75939"/>
    <lineage>
        <taxon>Eukaryota</taxon>
        <taxon>Metazoa</taxon>
        <taxon>Chordata</taxon>
        <taxon>Craniata</taxon>
        <taxon>Vertebrata</taxon>
        <taxon>Euteleostomi</taxon>
        <taxon>Actinopterygii</taxon>
        <taxon>Neopterygii</taxon>
        <taxon>Teleostei</taxon>
        <taxon>Protacanthopterygii</taxon>
        <taxon>Esociformes</taxon>
        <taxon>Umbridae</taxon>
        <taxon>Dallia</taxon>
    </lineage>
</organism>
<protein>
    <submittedName>
        <fullName evidence="1">Uncharacterized protein</fullName>
    </submittedName>
</protein>
<dbReference type="Proteomes" id="UP001157502">
    <property type="component" value="Chromosome 7"/>
</dbReference>
<sequence>MADCTHHLAVTAPSRVPCSSGCVSKYRETPPPPWRNPAPRAIIATVRNSPEALSNGRGAGLTEIFLTDDWITAGIMGLQATANTEGFLSDR</sequence>
<keyword evidence="2" id="KW-1185">Reference proteome</keyword>
<name>A0ACC2GZ31_DALPE</name>
<accession>A0ACC2GZ31</accession>
<evidence type="ECO:0000313" key="2">
    <source>
        <dbReference type="Proteomes" id="UP001157502"/>
    </source>
</evidence>